<proteinExistence type="predicted"/>
<name>A0A2R6A6T0_9ARCH</name>
<dbReference type="EMBL" id="NEXD01000181">
    <property type="protein sequence ID" value="PSN82090.1"/>
    <property type="molecule type" value="Genomic_DNA"/>
</dbReference>
<gene>
    <name evidence="1" type="ORF">B9Q02_12145</name>
</gene>
<sequence length="136" mass="15836">MNQNPKRKTFVVDIDSPNTNINFIELNKTKLTTTKITKSRTHLSVKTDIPLPKEIKEISKTKKWVVVAQIGKFKIKKSLDTDKLAIFYDDEYIAMINEDDARNYARLLYHIFESYNIKSKTIIVDGVKVKVKIERC</sequence>
<reference evidence="1 2" key="1">
    <citation type="submission" date="2017-04" db="EMBL/GenBank/DDBJ databases">
        <title>Novel microbial lineages endemic to geothermal iron-oxide mats fill important gaps in the evolutionary history of Archaea.</title>
        <authorList>
            <person name="Jay Z.J."/>
            <person name="Beam J.P."/>
            <person name="Dlakic M."/>
            <person name="Rusch D.B."/>
            <person name="Kozubal M.A."/>
            <person name="Inskeep W.P."/>
        </authorList>
    </citation>
    <scope>NUCLEOTIDE SEQUENCE [LARGE SCALE GENOMIC DNA]</scope>
    <source>
        <strain evidence="1">BE_D</strain>
    </source>
</reference>
<comment type="caution">
    <text evidence="1">The sequence shown here is derived from an EMBL/GenBank/DDBJ whole genome shotgun (WGS) entry which is preliminary data.</text>
</comment>
<organism evidence="1 2">
    <name type="scientific">Candidatus Marsarchaeota G1 archaeon BE_D</name>
    <dbReference type="NCBI Taxonomy" id="1978156"/>
    <lineage>
        <taxon>Archaea</taxon>
        <taxon>Candidatus Marsarchaeota</taxon>
        <taxon>Candidatus Marsarchaeota group 1</taxon>
    </lineage>
</organism>
<evidence type="ECO:0000313" key="2">
    <source>
        <dbReference type="Proteomes" id="UP000240569"/>
    </source>
</evidence>
<dbReference type="AlphaFoldDB" id="A0A2R6A6T0"/>
<accession>A0A2R6A6T0</accession>
<dbReference type="Proteomes" id="UP000240569">
    <property type="component" value="Unassembled WGS sequence"/>
</dbReference>
<protein>
    <submittedName>
        <fullName evidence="1">Uncharacterized protein</fullName>
    </submittedName>
</protein>
<evidence type="ECO:0000313" key="1">
    <source>
        <dbReference type="EMBL" id="PSN82090.1"/>
    </source>
</evidence>